<reference evidence="3" key="1">
    <citation type="submission" date="2021-02" db="EMBL/GenBank/DDBJ databases">
        <authorList>
            <person name="Nowell W R."/>
        </authorList>
    </citation>
    <scope>NUCLEOTIDE SEQUENCE</scope>
</reference>
<dbReference type="AlphaFoldDB" id="A0A820QKE1"/>
<accession>A0A820QKE1</accession>
<organism evidence="3 4">
    <name type="scientific">Rotaria socialis</name>
    <dbReference type="NCBI Taxonomy" id="392032"/>
    <lineage>
        <taxon>Eukaryota</taxon>
        <taxon>Metazoa</taxon>
        <taxon>Spiralia</taxon>
        <taxon>Gnathifera</taxon>
        <taxon>Rotifera</taxon>
        <taxon>Eurotatoria</taxon>
        <taxon>Bdelloidea</taxon>
        <taxon>Philodinida</taxon>
        <taxon>Philodinidae</taxon>
        <taxon>Rotaria</taxon>
    </lineage>
</organism>
<feature type="region of interest" description="Disordered" evidence="1">
    <location>
        <begin position="137"/>
        <end position="161"/>
    </location>
</feature>
<feature type="compositionally biased region" description="Polar residues" evidence="1">
    <location>
        <begin position="293"/>
        <end position="304"/>
    </location>
</feature>
<comment type="caution">
    <text evidence="3">The sequence shown here is derived from an EMBL/GenBank/DDBJ whole genome shotgun (WGS) entry which is preliminary data.</text>
</comment>
<evidence type="ECO:0000313" key="2">
    <source>
        <dbReference type="EMBL" id="CAF4374529.1"/>
    </source>
</evidence>
<dbReference type="Proteomes" id="UP000663862">
    <property type="component" value="Unassembled WGS sequence"/>
</dbReference>
<evidence type="ECO:0000313" key="4">
    <source>
        <dbReference type="Proteomes" id="UP000663862"/>
    </source>
</evidence>
<protein>
    <submittedName>
        <fullName evidence="3">Uncharacterized protein</fullName>
    </submittedName>
</protein>
<gene>
    <name evidence="2" type="ORF">HFQ381_LOCUS18293</name>
    <name evidence="3" type="ORF">TSG867_LOCUS14685</name>
</gene>
<evidence type="ECO:0000313" key="3">
    <source>
        <dbReference type="EMBL" id="CAF4422870.1"/>
    </source>
</evidence>
<dbReference type="EMBL" id="CAJOBO010001405">
    <property type="protein sequence ID" value="CAF4374529.1"/>
    <property type="molecule type" value="Genomic_DNA"/>
</dbReference>
<evidence type="ECO:0000256" key="1">
    <source>
        <dbReference type="SAM" id="MobiDB-lite"/>
    </source>
</evidence>
<feature type="compositionally biased region" description="Basic residues" evidence="1">
    <location>
        <begin position="283"/>
        <end position="292"/>
    </location>
</feature>
<feature type="region of interest" description="Disordered" evidence="1">
    <location>
        <begin position="275"/>
        <end position="338"/>
    </location>
</feature>
<feature type="compositionally biased region" description="Polar residues" evidence="1">
    <location>
        <begin position="322"/>
        <end position="338"/>
    </location>
</feature>
<sequence length="428" mass="48696">MTTVFRSCLPRIYSNTNQSISSDNLSNKTNSNVSLNNDEHDQNSIDCSSTIINKNILKSKIKHTTNSLDLPPTKTELINNECNHTDLLTVPKQTKVSGIKSSITNKRGPCYSRINEEQKPLLKRLVGTIFGDHGFSNNQHNEILSTKKQRSKRPTVNSKKSLLPSKSILKKQYDDNEKTLRSLVTFLTQIESNIPLPTIHTSVTDITTDENQNKNLPMDKEHARNNNRMDDTYVKKLVSAAPLGLKCGTHMIFRLIYLYITRGTKFAAKIDRCSSHSNDSYQHKSKGKHNHQHSSTSKRCANTRSTRKNYSNKKPPSDDDTLSCSSMTSHNTLPSSPNIRRKMIDNQQQTQIYPIKTNIGTSTQINHTNDVTTSEPSWLDVMREDQTTINAWARIRRRLKPNQQKDILRALMIICANLFEVPIENKHI</sequence>
<feature type="compositionally biased region" description="Polar residues" evidence="1">
    <location>
        <begin position="137"/>
        <end position="146"/>
    </location>
</feature>
<proteinExistence type="predicted"/>
<name>A0A820QKE1_9BILA</name>
<dbReference type="EMBL" id="CAJOBQ010000827">
    <property type="protein sequence ID" value="CAF4422870.1"/>
    <property type="molecule type" value="Genomic_DNA"/>
</dbReference>
<dbReference type="Proteomes" id="UP000663851">
    <property type="component" value="Unassembled WGS sequence"/>
</dbReference>